<evidence type="ECO:0008006" key="4">
    <source>
        <dbReference type="Google" id="ProtNLM"/>
    </source>
</evidence>
<dbReference type="HOGENOM" id="CLU_741451_0_0_6"/>
<evidence type="ECO:0000313" key="2">
    <source>
        <dbReference type="EMBL" id="CEG58614.1"/>
    </source>
</evidence>
<dbReference type="AlphaFoldDB" id="A0A098G9D0"/>
<gene>
    <name evidence="2" type="ORF">LFA_3279</name>
</gene>
<keyword evidence="1" id="KW-1133">Transmembrane helix</keyword>
<accession>A0A098G9D0</accession>
<proteinExistence type="predicted"/>
<reference evidence="3" key="1">
    <citation type="submission" date="2014-09" db="EMBL/GenBank/DDBJ databases">
        <authorList>
            <person name="Gomez-Valero L."/>
        </authorList>
    </citation>
    <scope>NUCLEOTIDE SEQUENCE [LARGE SCALE GENOMIC DNA]</scope>
    <source>
        <strain evidence="3">ATCC700992</strain>
    </source>
</reference>
<keyword evidence="1" id="KW-0812">Transmembrane</keyword>
<dbReference type="OrthoDB" id="5652725at2"/>
<feature type="transmembrane region" description="Helical" evidence="1">
    <location>
        <begin position="318"/>
        <end position="343"/>
    </location>
</feature>
<dbReference type="KEGG" id="lfa:LFA_3279"/>
<organism evidence="2 3">
    <name type="scientific">Legionella fallonii LLAP-10</name>
    <dbReference type="NCBI Taxonomy" id="1212491"/>
    <lineage>
        <taxon>Bacteria</taxon>
        <taxon>Pseudomonadati</taxon>
        <taxon>Pseudomonadota</taxon>
        <taxon>Gammaproteobacteria</taxon>
        <taxon>Legionellales</taxon>
        <taxon>Legionellaceae</taxon>
        <taxon>Legionella</taxon>
    </lineage>
</organism>
<dbReference type="EMBL" id="LN614827">
    <property type="protein sequence ID" value="CEG58614.1"/>
    <property type="molecule type" value="Genomic_DNA"/>
</dbReference>
<dbReference type="Proteomes" id="UP000032430">
    <property type="component" value="Chromosome I"/>
</dbReference>
<evidence type="ECO:0000313" key="3">
    <source>
        <dbReference type="Proteomes" id="UP000032430"/>
    </source>
</evidence>
<keyword evidence="1" id="KW-0472">Membrane</keyword>
<dbReference type="RefSeq" id="WP_045096894.1">
    <property type="nucleotide sequence ID" value="NZ_LN614827.1"/>
</dbReference>
<name>A0A098G9D0_9GAMM</name>
<keyword evidence="3" id="KW-1185">Reference proteome</keyword>
<evidence type="ECO:0000256" key="1">
    <source>
        <dbReference type="SAM" id="Phobius"/>
    </source>
</evidence>
<protein>
    <recommendedName>
        <fullName evidence="4">Effector protein B, substrate of the Dot/Icm secretion system</fullName>
    </recommendedName>
</protein>
<sequence>MPKYTNTYGKINLDDYKKVKEITTGKTNQVSLWEHKQDSNLKIVIKMPNGANSDLVQHNIRSINAFFGEDSAWLIEGKIQGKEGFAMKYYYGMSLSSQEEDQLVNKNDSSLRTISKNGLLFTMLDPNKDNFLKLPTDEFIPIDFDYMIIHDGAKLLPYQEEYLNGRKGFAIRMGDCSDEEATQYVLDSYPAAAPYLYEQWGNKYLKTDKYNQSSKVVAKPVIDKLTTQQLRVPSPAEKNYNENIGLLMQKISDFKDKPECQNALNAANILHDALKAEGEKYFSGELSKARYEEFKENCEGFIKTARLELDQHKGFTKILLNILAIVISAGIGYALAAGINIALNRGKFTFFSTDSSIKINSIEESINQVAPAA</sequence>